<evidence type="ECO:0000259" key="13">
    <source>
        <dbReference type="Pfam" id="PF13839"/>
    </source>
</evidence>
<keyword evidence="9" id="KW-1015">Disulfide bond</keyword>
<organism evidence="15 16">
    <name type="scientific">Lolium multiflorum</name>
    <name type="common">Italian ryegrass</name>
    <name type="synonym">Lolium perenne subsp. multiflorum</name>
    <dbReference type="NCBI Taxonomy" id="4521"/>
    <lineage>
        <taxon>Eukaryota</taxon>
        <taxon>Viridiplantae</taxon>
        <taxon>Streptophyta</taxon>
        <taxon>Embryophyta</taxon>
        <taxon>Tracheophyta</taxon>
        <taxon>Spermatophyta</taxon>
        <taxon>Magnoliopsida</taxon>
        <taxon>Liliopsida</taxon>
        <taxon>Poales</taxon>
        <taxon>Poaceae</taxon>
        <taxon>BOP clade</taxon>
        <taxon>Pooideae</taxon>
        <taxon>Poodae</taxon>
        <taxon>Poeae</taxon>
        <taxon>Poeae Chloroplast Group 2 (Poeae type)</taxon>
        <taxon>Loliodinae</taxon>
        <taxon>Loliinae</taxon>
        <taxon>Lolium</taxon>
    </lineage>
</organism>
<proteinExistence type="inferred from homology"/>
<dbReference type="Pfam" id="PF13839">
    <property type="entry name" value="PC-Esterase"/>
    <property type="match status" value="1"/>
</dbReference>
<dbReference type="GO" id="GO:1990538">
    <property type="term" value="F:xylan O-acetyltransferase activity"/>
    <property type="evidence" value="ECO:0007669"/>
    <property type="project" value="UniProtKB-ARBA"/>
</dbReference>
<keyword evidence="5" id="KW-0735">Signal-anchor</keyword>
<dbReference type="GO" id="GO:0000139">
    <property type="term" value="C:Golgi membrane"/>
    <property type="evidence" value="ECO:0007669"/>
    <property type="project" value="UniProtKB-SubCell"/>
</dbReference>
<feature type="region of interest" description="Disordered" evidence="11">
    <location>
        <begin position="58"/>
        <end position="126"/>
    </location>
</feature>
<evidence type="ECO:0000313" key="16">
    <source>
        <dbReference type="Proteomes" id="UP001231189"/>
    </source>
</evidence>
<keyword evidence="8 12" id="KW-0472">Membrane</keyword>
<comment type="similarity">
    <text evidence="2">Belongs to the PC-esterase family. TBL subfamily.</text>
</comment>
<gene>
    <name evidence="15" type="ORF">QYE76_023337</name>
</gene>
<evidence type="ECO:0000313" key="15">
    <source>
        <dbReference type="EMBL" id="KAK1617820.1"/>
    </source>
</evidence>
<comment type="subcellular location">
    <subcellularLocation>
        <location evidence="1">Golgi apparatus membrane</location>
        <topology evidence="1">Single-pass type II membrane protein</topology>
    </subcellularLocation>
</comment>
<dbReference type="PANTHER" id="PTHR32285:SF333">
    <property type="entry name" value="PROTEIN TRICHOME BIREFRINGENCE-LIKE 16"/>
    <property type="match status" value="1"/>
</dbReference>
<keyword evidence="7" id="KW-0333">Golgi apparatus</keyword>
<feature type="domain" description="Trichome birefringence-like C-terminal" evidence="13">
    <location>
        <begin position="193"/>
        <end position="231"/>
    </location>
</feature>
<dbReference type="InterPro" id="IPR025846">
    <property type="entry name" value="TBL_N"/>
</dbReference>
<keyword evidence="16" id="KW-1185">Reference proteome</keyword>
<evidence type="ECO:0000256" key="3">
    <source>
        <dbReference type="ARBA" id="ARBA00022679"/>
    </source>
</evidence>
<evidence type="ECO:0008006" key="17">
    <source>
        <dbReference type="Google" id="ProtNLM"/>
    </source>
</evidence>
<name>A0AAD8RAA9_LOLMU</name>
<dbReference type="Proteomes" id="UP001231189">
    <property type="component" value="Unassembled WGS sequence"/>
</dbReference>
<evidence type="ECO:0000256" key="10">
    <source>
        <dbReference type="ARBA" id="ARBA00023180"/>
    </source>
</evidence>
<evidence type="ECO:0000256" key="1">
    <source>
        <dbReference type="ARBA" id="ARBA00004323"/>
    </source>
</evidence>
<keyword evidence="10" id="KW-0325">Glycoprotein</keyword>
<sequence length="241" mass="26861">MKGRFLHRLLVEKPWLGPVVFLLGVAIVVLALLGGSPVLTNFSITPEQRQSFSQGLGVLQRQGQQHPGNDATGGPVGSPGPTYDDSRIHESTATQGDGFLQRQEQRRPGNDVTGNLVGSPGPTYDDSRIHKSTYKQGEECNYAKGKWIGDEKRPLYSGYECKRWLPKKYNCDAMGRTDLSFEGYRWQPYGCKMPEFSGPNFLNRMRHKTLAFVGDSLGRQQFLSMMCIATGGKRPKVEKSM</sequence>
<accession>A0AAD8RAA9</accession>
<evidence type="ECO:0000256" key="12">
    <source>
        <dbReference type="SAM" id="Phobius"/>
    </source>
</evidence>
<reference evidence="15" key="1">
    <citation type="submission" date="2023-07" db="EMBL/GenBank/DDBJ databases">
        <title>A chromosome-level genome assembly of Lolium multiflorum.</title>
        <authorList>
            <person name="Chen Y."/>
            <person name="Copetti D."/>
            <person name="Kolliker R."/>
            <person name="Studer B."/>
        </authorList>
    </citation>
    <scope>NUCLEOTIDE SEQUENCE</scope>
    <source>
        <strain evidence="15">02402/16</strain>
        <tissue evidence="15">Leaf</tissue>
    </source>
</reference>
<dbReference type="InterPro" id="IPR026057">
    <property type="entry name" value="TBL_C"/>
</dbReference>
<dbReference type="EMBL" id="JAUUTY010000006">
    <property type="protein sequence ID" value="KAK1617820.1"/>
    <property type="molecule type" value="Genomic_DNA"/>
</dbReference>
<evidence type="ECO:0000256" key="4">
    <source>
        <dbReference type="ARBA" id="ARBA00022692"/>
    </source>
</evidence>
<feature type="transmembrane region" description="Helical" evidence="12">
    <location>
        <begin position="15"/>
        <end position="39"/>
    </location>
</feature>
<evidence type="ECO:0000259" key="14">
    <source>
        <dbReference type="Pfam" id="PF14416"/>
    </source>
</evidence>
<keyword evidence="3" id="KW-0808">Transferase</keyword>
<keyword evidence="4 12" id="KW-0812">Transmembrane</keyword>
<dbReference type="Pfam" id="PF14416">
    <property type="entry name" value="PMR5N"/>
    <property type="match status" value="1"/>
</dbReference>
<evidence type="ECO:0000256" key="9">
    <source>
        <dbReference type="ARBA" id="ARBA00023157"/>
    </source>
</evidence>
<evidence type="ECO:0000256" key="2">
    <source>
        <dbReference type="ARBA" id="ARBA00007727"/>
    </source>
</evidence>
<evidence type="ECO:0000256" key="6">
    <source>
        <dbReference type="ARBA" id="ARBA00022989"/>
    </source>
</evidence>
<evidence type="ECO:0000256" key="5">
    <source>
        <dbReference type="ARBA" id="ARBA00022968"/>
    </source>
</evidence>
<evidence type="ECO:0000256" key="11">
    <source>
        <dbReference type="SAM" id="MobiDB-lite"/>
    </source>
</evidence>
<dbReference type="AlphaFoldDB" id="A0AAD8RAA9"/>
<comment type="caution">
    <text evidence="15">The sequence shown here is derived from an EMBL/GenBank/DDBJ whole genome shotgun (WGS) entry which is preliminary data.</text>
</comment>
<feature type="domain" description="Trichome birefringence-like N-terminal" evidence="14">
    <location>
        <begin position="138"/>
        <end position="192"/>
    </location>
</feature>
<evidence type="ECO:0000256" key="8">
    <source>
        <dbReference type="ARBA" id="ARBA00023136"/>
    </source>
</evidence>
<dbReference type="PANTHER" id="PTHR32285">
    <property type="entry name" value="PROTEIN TRICHOME BIREFRINGENCE-LIKE 9-RELATED"/>
    <property type="match status" value="1"/>
</dbReference>
<protein>
    <recommendedName>
        <fullName evidence="17">Trichome birefringence-like N-terminal domain-containing protein</fullName>
    </recommendedName>
</protein>
<evidence type="ECO:0000256" key="7">
    <source>
        <dbReference type="ARBA" id="ARBA00023034"/>
    </source>
</evidence>
<keyword evidence="6 12" id="KW-1133">Transmembrane helix</keyword>
<dbReference type="InterPro" id="IPR029962">
    <property type="entry name" value="TBL"/>
</dbReference>